<feature type="chain" id="PRO_5023865648" description="RING-type E3 ubiquitin transferase" evidence="15">
    <location>
        <begin position="18"/>
        <end position="204"/>
    </location>
</feature>
<dbReference type="InterPro" id="IPR001841">
    <property type="entry name" value="Znf_RING"/>
</dbReference>
<evidence type="ECO:0000256" key="7">
    <source>
        <dbReference type="ARBA" id="ARBA00022723"/>
    </source>
</evidence>
<dbReference type="SMART" id="SM00184">
    <property type="entry name" value="RING"/>
    <property type="match status" value="1"/>
</dbReference>
<evidence type="ECO:0000256" key="12">
    <source>
        <dbReference type="ARBA" id="ARBA00023136"/>
    </source>
</evidence>
<dbReference type="EMBL" id="LR721774">
    <property type="protein sequence ID" value="VVV44795.1"/>
    <property type="molecule type" value="Genomic_DNA"/>
</dbReference>
<dbReference type="SUPFAM" id="SSF57850">
    <property type="entry name" value="RING/U-box"/>
    <property type="match status" value="1"/>
</dbReference>
<dbReference type="AlphaFoldDB" id="A0A5K0VWT0"/>
<evidence type="ECO:0000256" key="3">
    <source>
        <dbReference type="ARBA" id="ARBA00004906"/>
    </source>
</evidence>
<dbReference type="CDD" id="cd16461">
    <property type="entry name" value="RING-H2_EL5-like"/>
    <property type="match status" value="1"/>
</dbReference>
<organism evidence="17">
    <name type="scientific">Nymphaea colorata</name>
    <name type="common">pocket water lily</name>
    <dbReference type="NCBI Taxonomy" id="210225"/>
    <lineage>
        <taxon>Eukaryota</taxon>
        <taxon>Viridiplantae</taxon>
        <taxon>Streptophyta</taxon>
        <taxon>Embryophyta</taxon>
        <taxon>Tracheophyta</taxon>
        <taxon>Spermatophyta</taxon>
        <taxon>Magnoliopsida</taxon>
        <taxon>Nymphaeales</taxon>
        <taxon>Nymphaeaceae</taxon>
        <taxon>Nymphaea</taxon>
    </lineage>
</organism>
<evidence type="ECO:0000256" key="9">
    <source>
        <dbReference type="ARBA" id="ARBA00022786"/>
    </source>
</evidence>
<dbReference type="OMA" id="RHAFHRE"/>
<dbReference type="PROSITE" id="PS50089">
    <property type="entry name" value="ZF_RING_2"/>
    <property type="match status" value="1"/>
</dbReference>
<evidence type="ECO:0000256" key="2">
    <source>
        <dbReference type="ARBA" id="ARBA00004167"/>
    </source>
</evidence>
<reference evidence="17" key="1">
    <citation type="submission" date="2019-09" db="EMBL/GenBank/DDBJ databases">
        <authorList>
            <person name="Zhang L."/>
        </authorList>
    </citation>
    <scope>NUCLEOTIDE SEQUENCE</scope>
</reference>
<evidence type="ECO:0000256" key="8">
    <source>
        <dbReference type="ARBA" id="ARBA00022771"/>
    </source>
</evidence>
<proteinExistence type="predicted"/>
<dbReference type="PANTHER" id="PTHR46539">
    <property type="entry name" value="E3 UBIQUITIN-PROTEIN LIGASE ATL42"/>
    <property type="match status" value="1"/>
</dbReference>
<keyword evidence="5" id="KW-0808">Transferase</keyword>
<sequence>MRLSPLILLFILPFSLAEEETPISSKISGYFIVFFLLLCAVLLKYILRNCRSRGSTRDSNLNVVNVEVGDLQGLSVGAPQQSSGGVDRNLINSLPVFEFAALTESSVGSECAICLGRFEGKDSLHLLPKCRHAFHRECIDKWLEDHSSCPICRQSVDAQDISAFVSSNSRDCTNLKVDGADRKRVHGFEHRITVLDANFDSTSR</sequence>
<comment type="subcellular location">
    <subcellularLocation>
        <location evidence="2">Membrane</location>
        <topology evidence="2">Single-pass membrane protein</topology>
    </subcellularLocation>
</comment>
<keyword evidence="10" id="KW-0862">Zinc</keyword>
<dbReference type="Gramene" id="NC1G0130710.1">
    <property type="protein sequence ID" value="NC1G0130710.1:cds"/>
    <property type="gene ID" value="NC1G0130710"/>
</dbReference>
<comment type="pathway">
    <text evidence="3">Protein modification; protein ubiquitination.</text>
</comment>
<accession>A0A5K0VWT0</accession>
<dbReference type="PANTHER" id="PTHR46539:SF30">
    <property type="entry name" value="BNAA06G39360D PROTEIN"/>
    <property type="match status" value="1"/>
</dbReference>
<keyword evidence="11 14" id="KW-1133">Transmembrane helix</keyword>
<comment type="catalytic activity">
    <reaction evidence="1">
        <text>S-ubiquitinyl-[E2 ubiquitin-conjugating enzyme]-L-cysteine + [acceptor protein]-L-lysine = [E2 ubiquitin-conjugating enzyme]-L-cysteine + N(6)-ubiquitinyl-[acceptor protein]-L-lysine.</text>
        <dbReference type="EC" id="2.3.2.27"/>
    </reaction>
</comment>
<feature type="signal peptide" evidence="15">
    <location>
        <begin position="1"/>
        <end position="17"/>
    </location>
</feature>
<feature type="domain" description="RING-type" evidence="16">
    <location>
        <begin position="111"/>
        <end position="153"/>
    </location>
</feature>
<evidence type="ECO:0000256" key="5">
    <source>
        <dbReference type="ARBA" id="ARBA00022679"/>
    </source>
</evidence>
<evidence type="ECO:0000256" key="6">
    <source>
        <dbReference type="ARBA" id="ARBA00022692"/>
    </source>
</evidence>
<dbReference type="EC" id="2.3.2.27" evidence="4"/>
<evidence type="ECO:0000256" key="15">
    <source>
        <dbReference type="SAM" id="SignalP"/>
    </source>
</evidence>
<evidence type="ECO:0000256" key="10">
    <source>
        <dbReference type="ARBA" id="ARBA00022833"/>
    </source>
</evidence>
<dbReference type="GO" id="GO:0061630">
    <property type="term" value="F:ubiquitin protein ligase activity"/>
    <property type="evidence" value="ECO:0007669"/>
    <property type="project" value="UniProtKB-EC"/>
</dbReference>
<gene>
    <name evidence="17" type="ORF">NYM_LOCUS1888</name>
</gene>
<dbReference type="Gene3D" id="3.30.40.10">
    <property type="entry name" value="Zinc/RING finger domain, C3HC4 (zinc finger)"/>
    <property type="match status" value="1"/>
</dbReference>
<dbReference type="Pfam" id="PF13639">
    <property type="entry name" value="zf-RING_2"/>
    <property type="match status" value="1"/>
</dbReference>
<dbReference type="OrthoDB" id="785274at2759"/>
<feature type="transmembrane region" description="Helical" evidence="14">
    <location>
        <begin position="27"/>
        <end position="47"/>
    </location>
</feature>
<evidence type="ECO:0000256" key="13">
    <source>
        <dbReference type="PROSITE-ProRule" id="PRU00175"/>
    </source>
</evidence>
<evidence type="ECO:0000256" key="14">
    <source>
        <dbReference type="SAM" id="Phobius"/>
    </source>
</evidence>
<evidence type="ECO:0000256" key="4">
    <source>
        <dbReference type="ARBA" id="ARBA00012483"/>
    </source>
</evidence>
<keyword evidence="12 14" id="KW-0472">Membrane</keyword>
<keyword evidence="9" id="KW-0833">Ubl conjugation pathway</keyword>
<name>A0A5K0VWT0_9MAGN</name>
<keyword evidence="6 14" id="KW-0812">Transmembrane</keyword>
<evidence type="ECO:0000259" key="16">
    <source>
        <dbReference type="PROSITE" id="PS50089"/>
    </source>
</evidence>
<keyword evidence="15" id="KW-0732">Signal</keyword>
<evidence type="ECO:0000313" key="17">
    <source>
        <dbReference type="EMBL" id="VVV44795.1"/>
    </source>
</evidence>
<dbReference type="GO" id="GO:0016020">
    <property type="term" value="C:membrane"/>
    <property type="evidence" value="ECO:0007669"/>
    <property type="project" value="UniProtKB-SubCell"/>
</dbReference>
<dbReference type="FunFam" id="3.30.40.10:FF:000187">
    <property type="entry name" value="E3 ubiquitin-protein ligase ATL6"/>
    <property type="match status" value="1"/>
</dbReference>
<evidence type="ECO:0000256" key="1">
    <source>
        <dbReference type="ARBA" id="ARBA00000900"/>
    </source>
</evidence>
<dbReference type="InterPro" id="IPR013083">
    <property type="entry name" value="Znf_RING/FYVE/PHD"/>
</dbReference>
<keyword evidence="7" id="KW-0479">Metal-binding</keyword>
<protein>
    <recommendedName>
        <fullName evidence="4">RING-type E3 ubiquitin transferase</fullName>
        <ecNumber evidence="4">2.3.2.27</ecNumber>
    </recommendedName>
</protein>
<dbReference type="GO" id="GO:0008270">
    <property type="term" value="F:zinc ion binding"/>
    <property type="evidence" value="ECO:0007669"/>
    <property type="project" value="UniProtKB-KW"/>
</dbReference>
<evidence type="ECO:0000256" key="11">
    <source>
        <dbReference type="ARBA" id="ARBA00022989"/>
    </source>
</evidence>
<keyword evidence="8 13" id="KW-0863">Zinc-finger</keyword>